<dbReference type="Proteomes" id="UP000247150">
    <property type="component" value="Unassembled WGS sequence"/>
</dbReference>
<dbReference type="CDD" id="cd04301">
    <property type="entry name" value="NAT_SF"/>
    <property type="match status" value="1"/>
</dbReference>
<sequence>MANSYRRRGLGIQLMDHILSYAKEHFALIVLHTDTEQADCFYRAYGFKKTCLFPGSTHVLFIK</sequence>
<evidence type="ECO:0000313" key="3">
    <source>
        <dbReference type="Proteomes" id="UP000247150"/>
    </source>
</evidence>
<reference evidence="2 3" key="1">
    <citation type="submission" date="2018-05" db="EMBL/GenBank/DDBJ databases">
        <title>Freshwater and sediment microbial communities from various areas in North America, analyzing microbe dynamics in response to fracking.</title>
        <authorList>
            <person name="Lamendella R."/>
        </authorList>
    </citation>
    <scope>NUCLEOTIDE SEQUENCE [LARGE SCALE GENOMIC DNA]</scope>
    <source>
        <strain evidence="2 3">15_TX</strain>
    </source>
</reference>
<protein>
    <submittedName>
        <fullName evidence="2">Acetyltransferase (GNAT) family protein</fullName>
    </submittedName>
</protein>
<proteinExistence type="predicted"/>
<dbReference type="AlphaFoldDB" id="A0A2V2ZLA1"/>
<keyword evidence="2" id="KW-0808">Transferase</keyword>
<dbReference type="EMBL" id="QGTW01000014">
    <property type="protein sequence ID" value="PWW20713.1"/>
    <property type="molecule type" value="Genomic_DNA"/>
</dbReference>
<comment type="caution">
    <text evidence="2">The sequence shown here is derived from an EMBL/GenBank/DDBJ whole genome shotgun (WGS) entry which is preliminary data.</text>
</comment>
<dbReference type="SUPFAM" id="SSF55729">
    <property type="entry name" value="Acyl-CoA N-acyltransferases (Nat)"/>
    <property type="match status" value="1"/>
</dbReference>
<organism evidence="2 3">
    <name type="scientific">Cytobacillus oceanisediminis</name>
    <dbReference type="NCBI Taxonomy" id="665099"/>
    <lineage>
        <taxon>Bacteria</taxon>
        <taxon>Bacillati</taxon>
        <taxon>Bacillota</taxon>
        <taxon>Bacilli</taxon>
        <taxon>Bacillales</taxon>
        <taxon>Bacillaceae</taxon>
        <taxon>Cytobacillus</taxon>
    </lineage>
</organism>
<dbReference type="Pfam" id="PF13508">
    <property type="entry name" value="Acetyltransf_7"/>
    <property type="match status" value="1"/>
</dbReference>
<accession>A0A2V2ZLA1</accession>
<dbReference type="GO" id="GO:0016747">
    <property type="term" value="F:acyltransferase activity, transferring groups other than amino-acyl groups"/>
    <property type="evidence" value="ECO:0007669"/>
    <property type="project" value="InterPro"/>
</dbReference>
<dbReference type="InterPro" id="IPR016181">
    <property type="entry name" value="Acyl_CoA_acyltransferase"/>
</dbReference>
<evidence type="ECO:0000259" key="1">
    <source>
        <dbReference type="PROSITE" id="PS51186"/>
    </source>
</evidence>
<dbReference type="Gene3D" id="3.40.630.30">
    <property type="match status" value="1"/>
</dbReference>
<evidence type="ECO:0000313" key="2">
    <source>
        <dbReference type="EMBL" id="PWW20713.1"/>
    </source>
</evidence>
<name>A0A2V2ZLA1_9BACI</name>
<dbReference type="InterPro" id="IPR000182">
    <property type="entry name" value="GNAT_dom"/>
</dbReference>
<feature type="domain" description="N-acetyltransferase" evidence="1">
    <location>
        <begin position="1"/>
        <end position="63"/>
    </location>
</feature>
<gene>
    <name evidence="2" type="ORF">DFO73_1144</name>
</gene>
<dbReference type="PROSITE" id="PS51186">
    <property type="entry name" value="GNAT"/>
    <property type="match status" value="1"/>
</dbReference>